<reference evidence="5 6" key="1">
    <citation type="submission" date="2018-08" db="EMBL/GenBank/DDBJ databases">
        <title>Form III RuBisCO-mediated autotrophy in Thermodesulfobium bacteria.</title>
        <authorList>
            <person name="Toshchakov S.V."/>
            <person name="Kublanov I.V."/>
            <person name="Frolov E."/>
            <person name="Bonch-Osmolovskaya E.A."/>
            <person name="Tourova T.P."/>
            <person name="Chernych N.A."/>
            <person name="Lebedinsky A.V."/>
        </authorList>
    </citation>
    <scope>NUCLEOTIDE SEQUENCE [LARGE SCALE GENOMIC DNA]</scope>
    <source>
        <strain evidence="5 6">SR</strain>
    </source>
</reference>
<dbReference type="CDD" id="cd03255">
    <property type="entry name" value="ABC_MJ0796_LolCDE_FtsE"/>
    <property type="match status" value="1"/>
</dbReference>
<dbReference type="Proteomes" id="UP000256329">
    <property type="component" value="Unassembled WGS sequence"/>
</dbReference>
<dbReference type="GO" id="GO:0098796">
    <property type="term" value="C:membrane protein complex"/>
    <property type="evidence" value="ECO:0007669"/>
    <property type="project" value="UniProtKB-ARBA"/>
</dbReference>
<protein>
    <submittedName>
        <fullName evidence="5">ABC transporter ATP-binding protein</fullName>
    </submittedName>
</protein>
<proteinExistence type="predicted"/>
<feature type="domain" description="ABC transporter" evidence="4">
    <location>
        <begin position="2"/>
        <end position="241"/>
    </location>
</feature>
<comment type="caution">
    <text evidence="5">The sequence shown here is derived from an EMBL/GenBank/DDBJ whole genome shotgun (WGS) entry which is preliminary data.</text>
</comment>
<dbReference type="InterPro" id="IPR015854">
    <property type="entry name" value="ABC_transpr_LolD-like"/>
</dbReference>
<sequence>MVELEEITKDYSIGGRPFRVLKGITLQVNAGEMVAVMGASGSGKSTLLHIIGLLDQPSSGVYRLEGREVHRLSRKERAYVRNQKIGFVFQQFNLLPRATVLQNVELPLLYAGVPATRRRERAFFLLERMGLKDFAHHRPVQLSGGQQQRVAIARALVNQPVLLLADEPTGQLDSRTGLEVMALFQELHQEMGVTIILVTHDQTISRFCQRIVYLQDGLIRGEGKVTEPRRAKEELAATQRSGEE</sequence>
<dbReference type="AlphaFoldDB" id="A0A3D8P5H2"/>
<keyword evidence="3 5" id="KW-0067">ATP-binding</keyword>
<dbReference type="InterPro" id="IPR003439">
    <property type="entry name" value="ABC_transporter-like_ATP-bd"/>
</dbReference>
<evidence type="ECO:0000259" key="4">
    <source>
        <dbReference type="PROSITE" id="PS50893"/>
    </source>
</evidence>
<evidence type="ECO:0000256" key="2">
    <source>
        <dbReference type="ARBA" id="ARBA00022741"/>
    </source>
</evidence>
<evidence type="ECO:0000256" key="3">
    <source>
        <dbReference type="ARBA" id="ARBA00022840"/>
    </source>
</evidence>
<keyword evidence="2" id="KW-0547">Nucleotide-binding</keyword>
<dbReference type="PANTHER" id="PTHR24220">
    <property type="entry name" value="IMPORT ATP-BINDING PROTEIN"/>
    <property type="match status" value="1"/>
</dbReference>
<dbReference type="GO" id="GO:0022857">
    <property type="term" value="F:transmembrane transporter activity"/>
    <property type="evidence" value="ECO:0007669"/>
    <property type="project" value="UniProtKB-ARBA"/>
</dbReference>
<dbReference type="PROSITE" id="PS50893">
    <property type="entry name" value="ABC_TRANSPORTER_2"/>
    <property type="match status" value="1"/>
</dbReference>
<dbReference type="OrthoDB" id="9810992at2"/>
<dbReference type="GO" id="GO:0005524">
    <property type="term" value="F:ATP binding"/>
    <property type="evidence" value="ECO:0007669"/>
    <property type="project" value="UniProtKB-KW"/>
</dbReference>
<accession>A0A3D8P5H2</accession>
<evidence type="ECO:0000313" key="5">
    <source>
        <dbReference type="EMBL" id="RDV83552.1"/>
    </source>
</evidence>
<dbReference type="InterPro" id="IPR017871">
    <property type="entry name" value="ABC_transporter-like_CS"/>
</dbReference>
<dbReference type="PANTHER" id="PTHR24220:SF86">
    <property type="entry name" value="ABC TRANSPORTER ABCH.1"/>
    <property type="match status" value="1"/>
</dbReference>
<name>A0A3D8P5H2_9THEO</name>
<dbReference type="PROSITE" id="PS00211">
    <property type="entry name" value="ABC_TRANSPORTER_1"/>
    <property type="match status" value="1"/>
</dbReference>
<dbReference type="InterPro" id="IPR027417">
    <property type="entry name" value="P-loop_NTPase"/>
</dbReference>
<keyword evidence="1" id="KW-0813">Transport</keyword>
<dbReference type="GO" id="GO:0005886">
    <property type="term" value="C:plasma membrane"/>
    <property type="evidence" value="ECO:0007669"/>
    <property type="project" value="TreeGrafter"/>
</dbReference>
<dbReference type="FunFam" id="3.40.50.300:FF:000032">
    <property type="entry name" value="Export ABC transporter ATP-binding protein"/>
    <property type="match status" value="1"/>
</dbReference>
<gene>
    <name evidence="5" type="ORF">DXX99_04435</name>
</gene>
<organism evidence="5 6">
    <name type="scientific">Ammonifex thiophilus</name>
    <dbReference type="NCBI Taxonomy" id="444093"/>
    <lineage>
        <taxon>Bacteria</taxon>
        <taxon>Bacillati</taxon>
        <taxon>Bacillota</taxon>
        <taxon>Clostridia</taxon>
        <taxon>Thermoanaerobacterales</taxon>
        <taxon>Thermoanaerobacteraceae</taxon>
        <taxon>Ammonifex</taxon>
    </lineage>
</organism>
<dbReference type="InterPro" id="IPR017911">
    <property type="entry name" value="MacB-like_ATP-bd"/>
</dbReference>
<keyword evidence="6" id="KW-1185">Reference proteome</keyword>
<evidence type="ECO:0000256" key="1">
    <source>
        <dbReference type="ARBA" id="ARBA00022448"/>
    </source>
</evidence>
<dbReference type="InterPro" id="IPR003593">
    <property type="entry name" value="AAA+_ATPase"/>
</dbReference>
<dbReference type="Gene3D" id="3.40.50.300">
    <property type="entry name" value="P-loop containing nucleotide triphosphate hydrolases"/>
    <property type="match status" value="1"/>
</dbReference>
<dbReference type="SMART" id="SM00382">
    <property type="entry name" value="AAA"/>
    <property type="match status" value="1"/>
</dbReference>
<evidence type="ECO:0000313" key="6">
    <source>
        <dbReference type="Proteomes" id="UP000256329"/>
    </source>
</evidence>
<dbReference type="EMBL" id="QSLN01000004">
    <property type="protein sequence ID" value="RDV83552.1"/>
    <property type="molecule type" value="Genomic_DNA"/>
</dbReference>
<dbReference type="SUPFAM" id="SSF52540">
    <property type="entry name" value="P-loop containing nucleoside triphosphate hydrolases"/>
    <property type="match status" value="1"/>
</dbReference>
<dbReference type="GO" id="GO:0016887">
    <property type="term" value="F:ATP hydrolysis activity"/>
    <property type="evidence" value="ECO:0007669"/>
    <property type="project" value="InterPro"/>
</dbReference>
<dbReference type="Pfam" id="PF00005">
    <property type="entry name" value="ABC_tran"/>
    <property type="match status" value="1"/>
</dbReference>